<dbReference type="InterPro" id="IPR003812">
    <property type="entry name" value="Fido"/>
</dbReference>
<dbReference type="PROSITE" id="PS51459">
    <property type="entry name" value="FIDO"/>
    <property type="match status" value="1"/>
</dbReference>
<feature type="domain" description="Fido" evidence="4">
    <location>
        <begin position="128"/>
        <end position="277"/>
    </location>
</feature>
<name>A0A974GWX9_SEDHY</name>
<accession>A0A974GWX9</accession>
<feature type="binding site" evidence="1">
    <location>
        <position position="82"/>
    </location>
    <ligand>
        <name>ATP</name>
        <dbReference type="ChEBI" id="CHEBI:30616"/>
    </ligand>
</feature>
<dbReference type="PANTHER" id="PTHR13504">
    <property type="entry name" value="FIDO DOMAIN-CONTAINING PROTEIN DDB_G0283145"/>
    <property type="match status" value="1"/>
</dbReference>
<dbReference type="EMBL" id="JACBNQ010000015">
    <property type="protein sequence ID" value="NYB74977.1"/>
    <property type="molecule type" value="Genomic_DNA"/>
</dbReference>
<comment type="caution">
    <text evidence="5">The sequence shown here is derived from an EMBL/GenBank/DDBJ whole genome shotgun (WGS) entry which is preliminary data.</text>
</comment>
<dbReference type="Gene3D" id="1.10.3290.10">
    <property type="entry name" value="Fido-like domain"/>
    <property type="match status" value="1"/>
</dbReference>
<proteinExistence type="predicted"/>
<dbReference type="InterPro" id="IPR040198">
    <property type="entry name" value="Fido_containing"/>
</dbReference>
<evidence type="ECO:0000313" key="6">
    <source>
        <dbReference type="Proteomes" id="UP000611629"/>
    </source>
</evidence>
<evidence type="ECO:0000256" key="2">
    <source>
        <dbReference type="PIRSR" id="PIRSR640198-1"/>
    </source>
</evidence>
<dbReference type="Pfam" id="PF02661">
    <property type="entry name" value="Fic"/>
    <property type="match status" value="1"/>
</dbReference>
<dbReference type="GO" id="GO:0005524">
    <property type="term" value="F:ATP binding"/>
    <property type="evidence" value="ECO:0007669"/>
    <property type="project" value="UniProtKB-KW"/>
</dbReference>
<feature type="binding site" evidence="3">
    <location>
        <begin position="217"/>
        <end position="224"/>
    </location>
    <ligand>
        <name>ATP</name>
        <dbReference type="ChEBI" id="CHEBI:30616"/>
    </ligand>
</feature>
<dbReference type="SUPFAM" id="SSF140931">
    <property type="entry name" value="Fic-like"/>
    <property type="match status" value="1"/>
</dbReference>
<dbReference type="Proteomes" id="UP000611629">
    <property type="component" value="Unassembled WGS sequence"/>
</dbReference>
<evidence type="ECO:0000313" key="5">
    <source>
        <dbReference type="EMBL" id="NYB74977.1"/>
    </source>
</evidence>
<dbReference type="Pfam" id="PF13784">
    <property type="entry name" value="Fic_N"/>
    <property type="match status" value="1"/>
</dbReference>
<feature type="binding site" evidence="3">
    <location>
        <begin position="255"/>
        <end position="256"/>
    </location>
    <ligand>
        <name>ATP</name>
        <dbReference type="ChEBI" id="CHEBI:30616"/>
    </ligand>
</feature>
<sequence length="380" mass="43401">MKNRAGRKIKAGSGNAEYNCFIPAPMPPQNPSIQYDDEMIYLISEANRYIGRLDEVTDTLISPRYFVYMYARKEAALSSQIEGTQATFSDLIKAEAGMADEVPNDVKEIENYVKATTYGFDRLETLPLSLRLIREIHGILMEGVRGENKTPGEFRRSQNWIGGYSISTASYIPPSADYLNGCLDNFEKFMHEDDMMSPLVKAALIHSQFEMIHPFLDGNGRVGRLLIAFYLAANDILHKPTLYISKFIKRNQQAYYDCLYSIHSKGDYETWIKFFLTGVIETAQEAVDIARSITTLREEDLKKINAMGRTSENAMIIYEGLFDKPTISIEEAATKLNVSVATSGRLLERLFEEGILNNLDNRKRKKIFVYKRYIDIFNKE</sequence>
<evidence type="ECO:0000259" key="4">
    <source>
        <dbReference type="PROSITE" id="PS51459"/>
    </source>
</evidence>
<dbReference type="InterPro" id="IPR025758">
    <property type="entry name" value="Fic/DOC_N"/>
</dbReference>
<feature type="active site" evidence="2">
    <location>
        <position position="213"/>
    </location>
</feature>
<dbReference type="PIRSF" id="PIRSF038925">
    <property type="entry name" value="AMP-prot_trans"/>
    <property type="match status" value="1"/>
</dbReference>
<evidence type="ECO:0000256" key="1">
    <source>
        <dbReference type="PIRSR" id="PIRSR038925-1"/>
    </source>
</evidence>
<gene>
    <name evidence="5" type="ORF">HZF24_12590</name>
</gene>
<dbReference type="InterPro" id="IPR036597">
    <property type="entry name" value="Fido-like_dom_sf"/>
</dbReference>
<dbReference type="PANTHER" id="PTHR13504:SF38">
    <property type="entry name" value="FIDO DOMAIN-CONTAINING PROTEIN"/>
    <property type="match status" value="1"/>
</dbReference>
<protein>
    <submittedName>
        <fullName evidence="5">Fic family protein</fullName>
    </submittedName>
</protein>
<feature type="binding site" evidence="1">
    <location>
        <position position="213"/>
    </location>
    <ligand>
        <name>ATP</name>
        <dbReference type="ChEBI" id="CHEBI:30616"/>
    </ligand>
</feature>
<organism evidence="5 6">
    <name type="scientific">Sedimentibacter hydroxybenzoicus DSM 7310</name>
    <dbReference type="NCBI Taxonomy" id="1123245"/>
    <lineage>
        <taxon>Bacteria</taxon>
        <taxon>Bacillati</taxon>
        <taxon>Bacillota</taxon>
        <taxon>Tissierellia</taxon>
        <taxon>Sedimentibacter</taxon>
    </lineage>
</organism>
<dbReference type="RefSeq" id="WP_179238679.1">
    <property type="nucleotide sequence ID" value="NZ_JACBNQ010000015.1"/>
</dbReference>
<keyword evidence="6" id="KW-1185">Reference proteome</keyword>
<feature type="binding site" evidence="1">
    <location>
        <position position="255"/>
    </location>
    <ligand>
        <name>ATP</name>
        <dbReference type="ChEBI" id="CHEBI:30616"/>
    </ligand>
</feature>
<dbReference type="InterPro" id="IPR026287">
    <property type="entry name" value="SoFic-like"/>
</dbReference>
<keyword evidence="1" id="KW-0547">Nucleotide-binding</keyword>
<reference evidence="5" key="1">
    <citation type="submission" date="2020-07" db="EMBL/GenBank/DDBJ databases">
        <title>Genomic analysis of a strain of Sedimentibacter Hydroxybenzoicus DSM7310.</title>
        <authorList>
            <person name="Ma S."/>
        </authorList>
    </citation>
    <scope>NUCLEOTIDE SEQUENCE</scope>
    <source>
        <strain evidence="5">DSM 7310</strain>
    </source>
</reference>
<keyword evidence="1" id="KW-0067">ATP-binding</keyword>
<dbReference type="AlphaFoldDB" id="A0A974GWX9"/>
<evidence type="ECO:0000256" key="3">
    <source>
        <dbReference type="PIRSR" id="PIRSR640198-2"/>
    </source>
</evidence>
<feature type="binding site" evidence="1">
    <location>
        <begin position="218"/>
        <end position="224"/>
    </location>
    <ligand>
        <name>ATP</name>
        <dbReference type="ChEBI" id="CHEBI:30616"/>
    </ligand>
</feature>